<keyword evidence="1 4" id="KW-0808">Transferase</keyword>
<dbReference type="GO" id="GO:0008146">
    <property type="term" value="F:sulfotransferase activity"/>
    <property type="evidence" value="ECO:0007669"/>
    <property type="project" value="InterPro"/>
</dbReference>
<dbReference type="RefSeq" id="WP_139939773.1">
    <property type="nucleotide sequence ID" value="NZ_JBHSYP010000003.1"/>
</dbReference>
<protein>
    <submittedName>
        <fullName evidence="4">Sulfotransferase domain-containing protein</fullName>
    </submittedName>
</protein>
<dbReference type="EMBL" id="VFIY01000005">
    <property type="protein sequence ID" value="TPD61919.1"/>
    <property type="molecule type" value="Genomic_DNA"/>
</dbReference>
<comment type="caution">
    <text evidence="4">The sequence shown here is derived from an EMBL/GenBank/DDBJ whole genome shotgun (WGS) entry which is preliminary data.</text>
</comment>
<reference evidence="5" key="1">
    <citation type="submission" date="2019-06" db="EMBL/GenBank/DDBJ databases">
        <title>The complete genome of Emcibacter congregatus ZYLT.</title>
        <authorList>
            <person name="Zhao Z."/>
        </authorList>
    </citation>
    <scope>NUCLEOTIDE SEQUENCE [LARGE SCALE GENOMIC DNA]</scope>
    <source>
        <strain evidence="5">MCCC 1A06723</strain>
    </source>
</reference>
<proteinExistence type="predicted"/>
<dbReference type="PANTHER" id="PTHR10605">
    <property type="entry name" value="HEPARAN SULFATE SULFOTRANSFERASE"/>
    <property type="match status" value="1"/>
</dbReference>
<dbReference type="AlphaFoldDB" id="A0A501PNA4"/>
<dbReference type="Pfam" id="PF00685">
    <property type="entry name" value="Sulfotransfer_1"/>
    <property type="match status" value="1"/>
</dbReference>
<dbReference type="InterPro" id="IPR000863">
    <property type="entry name" value="Sulfotransferase_dom"/>
</dbReference>
<evidence type="ECO:0000313" key="5">
    <source>
        <dbReference type="Proteomes" id="UP000319148"/>
    </source>
</evidence>
<organism evidence="4 5">
    <name type="scientific">Emcibacter nanhaiensis</name>
    <dbReference type="NCBI Taxonomy" id="1505037"/>
    <lineage>
        <taxon>Bacteria</taxon>
        <taxon>Pseudomonadati</taxon>
        <taxon>Pseudomonadota</taxon>
        <taxon>Alphaproteobacteria</taxon>
        <taxon>Emcibacterales</taxon>
        <taxon>Emcibacteraceae</taxon>
        <taxon>Emcibacter</taxon>
    </lineage>
</organism>
<gene>
    <name evidence="4" type="ORF">FIV46_06865</name>
</gene>
<evidence type="ECO:0000256" key="1">
    <source>
        <dbReference type="ARBA" id="ARBA00022679"/>
    </source>
</evidence>
<evidence type="ECO:0000259" key="3">
    <source>
        <dbReference type="Pfam" id="PF00685"/>
    </source>
</evidence>
<dbReference type="Proteomes" id="UP000319148">
    <property type="component" value="Unassembled WGS sequence"/>
</dbReference>
<dbReference type="InterPro" id="IPR037359">
    <property type="entry name" value="NST/OST"/>
</dbReference>
<keyword evidence="2" id="KW-0325">Glycoprotein</keyword>
<evidence type="ECO:0000313" key="4">
    <source>
        <dbReference type="EMBL" id="TPD61919.1"/>
    </source>
</evidence>
<dbReference type="SUPFAM" id="SSF52540">
    <property type="entry name" value="P-loop containing nucleoside triphosphate hydrolases"/>
    <property type="match status" value="1"/>
</dbReference>
<evidence type="ECO:0000256" key="2">
    <source>
        <dbReference type="ARBA" id="ARBA00023180"/>
    </source>
</evidence>
<dbReference type="OrthoDB" id="981508at2"/>
<keyword evidence="5" id="KW-1185">Reference proteome</keyword>
<sequence length="305" mass="35577">MTETDIIMKRKPNLFLVGAAKSGTTAMDTYLARHPDVFMAVKEPHYFATDLLDASRPGRQWERYCRIFAPAEDQKVVGESSVFYLYSREAARNIRAFAPDAKILIHLRNPLEVIPSHHSQNIFEGNEPLEDLREALAAEEDRLQGKRLPDHVWQLVTCYRDFVKFHDQVKRFMDEFPREQIKINFFDDLKKDTRAVYQDTCRFLEIDPDFEAGFEVMNPNKKMRSKKAMDMFVRNPPPWLSAIAKAIMPLESRTALKAKIKEVNTAKPKRDPLPQDLREALKRELAEDVEKLSRLVDRDLMHWVS</sequence>
<dbReference type="InterPro" id="IPR027417">
    <property type="entry name" value="P-loop_NTPase"/>
</dbReference>
<accession>A0A501PNA4</accession>
<dbReference type="Gene3D" id="3.40.50.300">
    <property type="entry name" value="P-loop containing nucleotide triphosphate hydrolases"/>
    <property type="match status" value="1"/>
</dbReference>
<name>A0A501PNA4_9PROT</name>
<dbReference type="PANTHER" id="PTHR10605:SF56">
    <property type="entry name" value="BIFUNCTIONAL HEPARAN SULFATE N-DEACETYLASE_N-SULFOTRANSFERASE"/>
    <property type="match status" value="1"/>
</dbReference>
<feature type="domain" description="Sulfotransferase" evidence="3">
    <location>
        <begin position="12"/>
        <end position="229"/>
    </location>
</feature>